<accession>A0A6S6YRZ0</accession>
<dbReference type="RefSeq" id="WP_145772282.1">
    <property type="nucleotide sequence ID" value="NZ_LR778301.1"/>
</dbReference>
<evidence type="ECO:0000313" key="2">
    <source>
        <dbReference type="Proteomes" id="UP000515733"/>
    </source>
</evidence>
<evidence type="ECO:0008006" key="3">
    <source>
        <dbReference type="Google" id="ProtNLM"/>
    </source>
</evidence>
<dbReference type="Proteomes" id="UP000515733">
    <property type="component" value="Chromosome"/>
</dbReference>
<dbReference type="InterPro" id="IPR025906">
    <property type="entry name" value="YjfB_motility"/>
</dbReference>
<evidence type="ECO:0000313" key="1">
    <source>
        <dbReference type="EMBL" id="CAB1370492.1"/>
    </source>
</evidence>
<keyword evidence="2" id="KW-1185">Reference proteome</keyword>
<proteinExistence type="predicted"/>
<sequence>MDAMSIASLATEMSQVRTANAVQMAVLKKTMDLQGQGAVQLVQAAAQTLQSYNNPPHLGRLVNVHA</sequence>
<dbReference type="EMBL" id="LR778301">
    <property type="protein sequence ID" value="CAB1370492.1"/>
    <property type="molecule type" value="Genomic_DNA"/>
</dbReference>
<reference evidence="1 2" key="1">
    <citation type="submission" date="2020-03" db="EMBL/GenBank/DDBJ databases">
        <authorList>
            <consortium name="Genoscope - CEA"/>
            <person name="William W."/>
        </authorList>
    </citation>
    <scope>NUCLEOTIDE SEQUENCE [LARGE SCALE GENOMIC DNA]</scope>
    <source>
        <strain evidence="2">DSM 16959</strain>
    </source>
</reference>
<dbReference type="Pfam" id="PF14070">
    <property type="entry name" value="YjfB_motility"/>
    <property type="match status" value="1"/>
</dbReference>
<dbReference type="KEGG" id="doe:DENOEST_3338"/>
<protein>
    <recommendedName>
        <fullName evidence="3">Motility protein</fullName>
    </recommendedName>
</protein>
<name>A0A6S6YRZ0_9PROT</name>
<gene>
    <name evidence="1" type="ORF">DENOEST_3338</name>
</gene>
<dbReference type="AlphaFoldDB" id="A0A6S6YRZ0"/>
<organism evidence="1 2">
    <name type="scientific">Denitratisoma oestradiolicum</name>
    <dbReference type="NCBI Taxonomy" id="311182"/>
    <lineage>
        <taxon>Bacteria</taxon>
        <taxon>Pseudomonadati</taxon>
        <taxon>Pseudomonadota</taxon>
        <taxon>Betaproteobacteria</taxon>
        <taxon>Nitrosomonadales</taxon>
        <taxon>Sterolibacteriaceae</taxon>
        <taxon>Denitratisoma</taxon>
    </lineage>
</organism>
<dbReference type="OrthoDB" id="8548265at2"/>